<gene>
    <name evidence="2" type="ORF">D915_009509</name>
</gene>
<dbReference type="Proteomes" id="UP000230066">
    <property type="component" value="Unassembled WGS sequence"/>
</dbReference>
<evidence type="ECO:0000313" key="2">
    <source>
        <dbReference type="EMBL" id="THD19824.1"/>
    </source>
</evidence>
<dbReference type="Gene3D" id="4.10.280.10">
    <property type="entry name" value="Helix-loop-helix DNA-binding domain"/>
    <property type="match status" value="1"/>
</dbReference>
<sequence>MDHISRAFPSDSSPAMGRRPNISRQAKGIYSKKLRWVECERLREIIPSVAKCKQIDEVKIIKEAIKHISRLEEAVLQRIATENPDARTSITGKRVVDYLPSQFLLSIASQADIRLPNLILNQRISPAFPPPLNSIDNSTGTSPCWTDEENEFVLDLTQS</sequence>
<accession>A0A4E0QZT7</accession>
<dbReference type="EMBL" id="JXXN02005554">
    <property type="protein sequence ID" value="THD19824.1"/>
    <property type="molecule type" value="Genomic_DNA"/>
</dbReference>
<organism evidence="2 3">
    <name type="scientific">Fasciola hepatica</name>
    <name type="common">Liver fluke</name>
    <dbReference type="NCBI Taxonomy" id="6192"/>
    <lineage>
        <taxon>Eukaryota</taxon>
        <taxon>Metazoa</taxon>
        <taxon>Spiralia</taxon>
        <taxon>Lophotrochozoa</taxon>
        <taxon>Platyhelminthes</taxon>
        <taxon>Trematoda</taxon>
        <taxon>Digenea</taxon>
        <taxon>Plagiorchiida</taxon>
        <taxon>Echinostomata</taxon>
        <taxon>Echinostomatoidea</taxon>
        <taxon>Fasciolidae</taxon>
        <taxon>Fasciola</taxon>
    </lineage>
</organism>
<dbReference type="AlphaFoldDB" id="A0A4E0QZT7"/>
<dbReference type="SUPFAM" id="SSF47459">
    <property type="entry name" value="HLH, helix-loop-helix DNA-binding domain"/>
    <property type="match status" value="1"/>
</dbReference>
<name>A0A4E0QZT7_FASHE</name>
<reference evidence="2" key="1">
    <citation type="submission" date="2019-03" db="EMBL/GenBank/DDBJ databases">
        <title>Improved annotation for the trematode Fasciola hepatica.</title>
        <authorList>
            <person name="Choi Y.-J."/>
            <person name="Martin J."/>
            <person name="Mitreva M."/>
        </authorList>
    </citation>
    <scope>NUCLEOTIDE SEQUENCE [LARGE SCALE GENOMIC DNA]</scope>
</reference>
<feature type="region of interest" description="Disordered" evidence="1">
    <location>
        <begin position="1"/>
        <end position="22"/>
    </location>
</feature>
<keyword evidence="3" id="KW-1185">Reference proteome</keyword>
<dbReference type="InterPro" id="IPR036638">
    <property type="entry name" value="HLH_DNA-bd_sf"/>
</dbReference>
<dbReference type="GO" id="GO:0046983">
    <property type="term" value="F:protein dimerization activity"/>
    <property type="evidence" value="ECO:0007669"/>
    <property type="project" value="InterPro"/>
</dbReference>
<evidence type="ECO:0000256" key="1">
    <source>
        <dbReference type="SAM" id="MobiDB-lite"/>
    </source>
</evidence>
<evidence type="ECO:0000313" key="3">
    <source>
        <dbReference type="Proteomes" id="UP000230066"/>
    </source>
</evidence>
<proteinExistence type="predicted"/>
<evidence type="ECO:0008006" key="4">
    <source>
        <dbReference type="Google" id="ProtNLM"/>
    </source>
</evidence>
<protein>
    <recommendedName>
        <fullName evidence="4">Helix-loop-helix DNA-binding domain protein</fullName>
    </recommendedName>
</protein>
<comment type="caution">
    <text evidence="2">The sequence shown here is derived from an EMBL/GenBank/DDBJ whole genome shotgun (WGS) entry which is preliminary data.</text>
</comment>